<dbReference type="STRING" id="67801.A0A1B0BN55"/>
<organism evidence="3 4">
    <name type="scientific">Glossina palpalis gambiensis</name>
    <dbReference type="NCBI Taxonomy" id="67801"/>
    <lineage>
        <taxon>Eukaryota</taxon>
        <taxon>Metazoa</taxon>
        <taxon>Ecdysozoa</taxon>
        <taxon>Arthropoda</taxon>
        <taxon>Hexapoda</taxon>
        <taxon>Insecta</taxon>
        <taxon>Pterygota</taxon>
        <taxon>Neoptera</taxon>
        <taxon>Endopterygota</taxon>
        <taxon>Diptera</taxon>
        <taxon>Brachycera</taxon>
        <taxon>Muscomorpha</taxon>
        <taxon>Hippoboscoidea</taxon>
        <taxon>Glossinidae</taxon>
        <taxon>Glossina</taxon>
    </lineage>
</organism>
<evidence type="ECO:0000313" key="3">
    <source>
        <dbReference type="EnsemblMetazoa" id="GPPI035301-PA"/>
    </source>
</evidence>
<dbReference type="VEuPathDB" id="VectorBase:GPPI035301"/>
<keyword evidence="4" id="KW-1185">Reference proteome</keyword>
<dbReference type="EnsemblMetazoa" id="GPPI035301-RA">
    <property type="protein sequence ID" value="GPPI035301-PA"/>
    <property type="gene ID" value="GPPI035301"/>
</dbReference>
<evidence type="ECO:0000259" key="2">
    <source>
        <dbReference type="PROSITE" id="PS51230"/>
    </source>
</evidence>
<dbReference type="EMBL" id="JXJN01017179">
    <property type="status" value="NOT_ANNOTATED_CDS"/>
    <property type="molecule type" value="Genomic_DNA"/>
</dbReference>
<protein>
    <recommendedName>
        <fullName evidence="2">EB1 C-terminal domain-containing protein</fullName>
    </recommendedName>
</protein>
<dbReference type="SUPFAM" id="SSF140612">
    <property type="entry name" value="EB1 dimerisation domain-like"/>
    <property type="match status" value="1"/>
</dbReference>
<dbReference type="Proteomes" id="UP000092460">
    <property type="component" value="Unassembled WGS sequence"/>
</dbReference>
<dbReference type="InterPro" id="IPR004953">
    <property type="entry name" value="EB1_C"/>
</dbReference>
<evidence type="ECO:0000256" key="1">
    <source>
        <dbReference type="PROSITE-ProRule" id="PRU00576"/>
    </source>
</evidence>
<dbReference type="PROSITE" id="PS51230">
    <property type="entry name" value="EB1_C"/>
    <property type="match status" value="1"/>
</dbReference>
<feature type="domain" description="EB1 C-terminal" evidence="2">
    <location>
        <begin position="63"/>
        <end position="135"/>
    </location>
</feature>
<sequence>MGYGKRNVNKILSAAATAAIQQKFESLTTASAAHSTVSSSMALESITKAQRTISIIKKSNENAIAATNQRIDDLSMQIRCMRLNLQGLEKERDLYSSRLLDIEIFCKEVDKGESHPSWETQFDEFYTSSEHIYEIICGHAIECKNPIENLKKK</sequence>
<keyword evidence="1" id="KW-0493">Microtubule</keyword>
<evidence type="ECO:0000313" key="4">
    <source>
        <dbReference type="Proteomes" id="UP000092460"/>
    </source>
</evidence>
<dbReference type="Gene3D" id="1.20.5.1430">
    <property type="match status" value="1"/>
</dbReference>
<dbReference type="InterPro" id="IPR036133">
    <property type="entry name" value="EB1_C_sf"/>
</dbReference>
<dbReference type="EMBL" id="JXJN01017180">
    <property type="status" value="NOT_ANNOTATED_CDS"/>
    <property type="molecule type" value="Genomic_DNA"/>
</dbReference>
<accession>A0A1B0BN55</accession>
<dbReference type="GO" id="GO:0008017">
    <property type="term" value="F:microtubule binding"/>
    <property type="evidence" value="ECO:0007669"/>
    <property type="project" value="InterPro"/>
</dbReference>
<proteinExistence type="predicted"/>
<reference evidence="3" key="2">
    <citation type="submission" date="2020-05" db="UniProtKB">
        <authorList>
            <consortium name="EnsemblMetazoa"/>
        </authorList>
    </citation>
    <scope>IDENTIFICATION</scope>
    <source>
        <strain evidence="3">IAEA</strain>
    </source>
</reference>
<name>A0A1B0BN55_9MUSC</name>
<reference evidence="4" key="1">
    <citation type="submission" date="2015-01" db="EMBL/GenBank/DDBJ databases">
        <authorList>
            <person name="Aksoy S."/>
            <person name="Warren W."/>
            <person name="Wilson R.K."/>
        </authorList>
    </citation>
    <scope>NUCLEOTIDE SEQUENCE [LARGE SCALE GENOMIC DNA]</scope>
    <source>
        <strain evidence="4">IAEA</strain>
    </source>
</reference>
<dbReference type="AlphaFoldDB" id="A0A1B0BN55"/>
<dbReference type="GO" id="GO:0005874">
    <property type="term" value="C:microtubule"/>
    <property type="evidence" value="ECO:0007669"/>
    <property type="project" value="UniProtKB-KW"/>
</dbReference>